<evidence type="ECO:0000256" key="3">
    <source>
        <dbReference type="SAM" id="MobiDB-lite"/>
    </source>
</evidence>
<evidence type="ECO:0000313" key="5">
    <source>
        <dbReference type="EMBL" id="KIK23244.1"/>
    </source>
</evidence>
<dbReference type="Pfam" id="PF03732">
    <property type="entry name" value="Retrotrans_gag"/>
    <property type="match status" value="1"/>
</dbReference>
<dbReference type="SMART" id="SM00343">
    <property type="entry name" value="ZnF_C2HC"/>
    <property type="match status" value="1"/>
</dbReference>
<feature type="domain" description="CCHC-type" evidence="4">
    <location>
        <begin position="357"/>
        <end position="372"/>
    </location>
</feature>
<evidence type="ECO:0000313" key="6">
    <source>
        <dbReference type="Proteomes" id="UP000054018"/>
    </source>
</evidence>
<feature type="region of interest" description="Disordered" evidence="3">
    <location>
        <begin position="17"/>
        <end position="57"/>
    </location>
</feature>
<keyword evidence="2" id="KW-0479">Metal-binding</keyword>
<reference evidence="6" key="2">
    <citation type="submission" date="2015-01" db="EMBL/GenBank/DDBJ databases">
        <title>Evolutionary Origins and Diversification of the Mycorrhizal Mutualists.</title>
        <authorList>
            <consortium name="DOE Joint Genome Institute"/>
            <consortium name="Mycorrhizal Genomics Consortium"/>
            <person name="Kohler A."/>
            <person name="Kuo A."/>
            <person name="Nagy L.G."/>
            <person name="Floudas D."/>
            <person name="Copeland A."/>
            <person name="Barry K.W."/>
            <person name="Cichocki N."/>
            <person name="Veneault-Fourrey C."/>
            <person name="LaButti K."/>
            <person name="Lindquist E.A."/>
            <person name="Lipzen A."/>
            <person name="Lundell T."/>
            <person name="Morin E."/>
            <person name="Murat C."/>
            <person name="Riley R."/>
            <person name="Ohm R."/>
            <person name="Sun H."/>
            <person name="Tunlid A."/>
            <person name="Henrissat B."/>
            <person name="Grigoriev I.V."/>
            <person name="Hibbett D.S."/>
            <person name="Martin F."/>
        </authorList>
    </citation>
    <scope>NUCLEOTIDE SEQUENCE [LARGE SCALE GENOMIC DNA]</scope>
    <source>
        <strain evidence="6">441</strain>
    </source>
</reference>
<dbReference type="SUPFAM" id="SSF57756">
    <property type="entry name" value="Retrovirus zinc finger-like domains"/>
    <property type="match status" value="1"/>
</dbReference>
<dbReference type="InterPro" id="IPR001878">
    <property type="entry name" value="Znf_CCHC"/>
</dbReference>
<gene>
    <name evidence="5" type="ORF">PISMIDRAFT_11024</name>
</gene>
<reference evidence="5 6" key="1">
    <citation type="submission" date="2014-04" db="EMBL/GenBank/DDBJ databases">
        <authorList>
            <consortium name="DOE Joint Genome Institute"/>
            <person name="Kuo A."/>
            <person name="Kohler A."/>
            <person name="Costa M.D."/>
            <person name="Nagy L.G."/>
            <person name="Floudas D."/>
            <person name="Copeland A."/>
            <person name="Barry K.W."/>
            <person name="Cichocki N."/>
            <person name="Veneault-Fourrey C."/>
            <person name="LaButti K."/>
            <person name="Lindquist E.A."/>
            <person name="Lipzen A."/>
            <person name="Lundell T."/>
            <person name="Morin E."/>
            <person name="Murat C."/>
            <person name="Sun H."/>
            <person name="Tunlid A."/>
            <person name="Henrissat B."/>
            <person name="Grigoriev I.V."/>
            <person name="Hibbett D.S."/>
            <person name="Martin F."/>
            <person name="Nordberg H.P."/>
            <person name="Cantor M.N."/>
            <person name="Hua S.X."/>
        </authorList>
    </citation>
    <scope>NUCLEOTIDE SEQUENCE [LARGE SCALE GENOMIC DNA]</scope>
    <source>
        <strain evidence="5 6">441</strain>
    </source>
</reference>
<evidence type="ECO:0000256" key="2">
    <source>
        <dbReference type="PROSITE-ProRule" id="PRU00047"/>
    </source>
</evidence>
<dbReference type="Gene3D" id="4.10.60.10">
    <property type="entry name" value="Zinc finger, CCHC-type"/>
    <property type="match status" value="1"/>
</dbReference>
<protein>
    <recommendedName>
        <fullName evidence="4">CCHC-type domain-containing protein</fullName>
    </recommendedName>
</protein>
<dbReference type="OrthoDB" id="2692621at2759"/>
<dbReference type="GO" id="GO:0006397">
    <property type="term" value="P:mRNA processing"/>
    <property type="evidence" value="ECO:0007669"/>
    <property type="project" value="UniProtKB-KW"/>
</dbReference>
<dbReference type="STRING" id="765257.A0A0C9ZBB7"/>
<dbReference type="HOGENOM" id="CLU_792538_0_0_1"/>
<evidence type="ECO:0000256" key="1">
    <source>
        <dbReference type="ARBA" id="ARBA00022664"/>
    </source>
</evidence>
<dbReference type="InterPro" id="IPR005162">
    <property type="entry name" value="Retrotrans_gag_dom"/>
</dbReference>
<name>A0A0C9ZBB7_9AGAM</name>
<organism evidence="5 6">
    <name type="scientific">Pisolithus microcarpus 441</name>
    <dbReference type="NCBI Taxonomy" id="765257"/>
    <lineage>
        <taxon>Eukaryota</taxon>
        <taxon>Fungi</taxon>
        <taxon>Dikarya</taxon>
        <taxon>Basidiomycota</taxon>
        <taxon>Agaricomycotina</taxon>
        <taxon>Agaricomycetes</taxon>
        <taxon>Agaricomycetidae</taxon>
        <taxon>Boletales</taxon>
        <taxon>Sclerodermatineae</taxon>
        <taxon>Pisolithaceae</taxon>
        <taxon>Pisolithus</taxon>
    </lineage>
</organism>
<dbReference type="InterPro" id="IPR036875">
    <property type="entry name" value="Znf_CCHC_sf"/>
</dbReference>
<accession>A0A0C9ZBB7</accession>
<keyword evidence="2" id="KW-0863">Zinc-finger</keyword>
<dbReference type="EMBL" id="KN833728">
    <property type="protein sequence ID" value="KIK23244.1"/>
    <property type="molecule type" value="Genomic_DNA"/>
</dbReference>
<feature type="region of interest" description="Disordered" evidence="3">
    <location>
        <begin position="85"/>
        <end position="114"/>
    </location>
</feature>
<dbReference type="PROSITE" id="PS50158">
    <property type="entry name" value="ZF_CCHC"/>
    <property type="match status" value="1"/>
</dbReference>
<dbReference type="AlphaFoldDB" id="A0A0C9ZBB7"/>
<keyword evidence="6" id="KW-1185">Reference proteome</keyword>
<dbReference type="Proteomes" id="UP000054018">
    <property type="component" value="Unassembled WGS sequence"/>
</dbReference>
<dbReference type="Pfam" id="PF00098">
    <property type="entry name" value="zf-CCHC"/>
    <property type="match status" value="1"/>
</dbReference>
<proteinExistence type="predicted"/>
<keyword evidence="2" id="KW-0862">Zinc</keyword>
<dbReference type="GO" id="GO:0003676">
    <property type="term" value="F:nucleic acid binding"/>
    <property type="evidence" value="ECO:0007669"/>
    <property type="project" value="InterPro"/>
</dbReference>
<evidence type="ECO:0000259" key="4">
    <source>
        <dbReference type="PROSITE" id="PS50158"/>
    </source>
</evidence>
<feature type="compositionally biased region" description="Polar residues" evidence="3">
    <location>
        <begin position="96"/>
        <end position="114"/>
    </location>
</feature>
<dbReference type="GO" id="GO:0008270">
    <property type="term" value="F:zinc ion binding"/>
    <property type="evidence" value="ECO:0007669"/>
    <property type="project" value="UniProtKB-KW"/>
</dbReference>
<keyword evidence="1" id="KW-0507">mRNA processing</keyword>
<sequence>MQSHHLYLLPLSTSAINNDTLRNNKPENPRGGDVSDTDQEPDLPSELGSALGDQDIDIPATPHEEEVEHFTSGFAAMTSIAEGQSSMVPNPELNPNPGQSEQPSAPASQPTIGCQQQLTHEQADYWHQFYHPEQDHSRSGSNGVNGGQEFNLNQVTAYLALNAHVYTSNHVKIRLALSYMTTGVAGAFTSNYIAKYVNRWEDVYPNMWASFKETLYVTFEAGDQKAQVVIKLKSLTQGDRPLENYTAEFLGLFNQARLLPSSIEGGVLFAQGLSRNLRDHILDRQHPPRNVNEWVKAAREVYTSQISKDIYNKGPNTPQHPNPFTFPHSTLCDPNVMDVDQAQCTPCHWLSVHAVTCYNCGREGHIHRECQEKHVPKFNIKRTECSTYKIEPRVAEEILNRQAEGKSERVFELLEKTLKDF</sequence>